<dbReference type="EMBL" id="AECZ01000018">
    <property type="protein sequence ID" value="EFL50590.1"/>
    <property type="molecule type" value="Genomic_DNA"/>
</dbReference>
<evidence type="ECO:0000313" key="2">
    <source>
        <dbReference type="EMBL" id="EFL50590.1"/>
    </source>
</evidence>
<gene>
    <name evidence="2" type="ORF">DesfrDRAFT_2705</name>
</gene>
<organism evidence="2 3">
    <name type="scientific">Solidesulfovibrio fructosivorans JJ]</name>
    <dbReference type="NCBI Taxonomy" id="596151"/>
    <lineage>
        <taxon>Bacteria</taxon>
        <taxon>Pseudomonadati</taxon>
        <taxon>Thermodesulfobacteriota</taxon>
        <taxon>Desulfovibrionia</taxon>
        <taxon>Desulfovibrionales</taxon>
        <taxon>Desulfovibrionaceae</taxon>
        <taxon>Solidesulfovibrio</taxon>
    </lineage>
</organism>
<keyword evidence="1" id="KW-0812">Transmembrane</keyword>
<keyword evidence="3" id="KW-1185">Reference proteome</keyword>
<dbReference type="RefSeq" id="WP_005994683.1">
    <property type="nucleotide sequence ID" value="NZ_AECZ01000018.1"/>
</dbReference>
<keyword evidence="1" id="KW-0472">Membrane</keyword>
<keyword evidence="1" id="KW-1133">Transmembrane helix</keyword>
<sequence length="49" mass="5541">MSIVTELVTNMGHSTEQGFFGVTAIYVYMAIIVVTAFVRIRQSLKKDHH</sequence>
<evidence type="ECO:0000313" key="3">
    <source>
        <dbReference type="Proteomes" id="UP000006250"/>
    </source>
</evidence>
<proteinExistence type="predicted"/>
<feature type="transmembrane region" description="Helical" evidence="1">
    <location>
        <begin position="20"/>
        <end position="40"/>
    </location>
</feature>
<comment type="caution">
    <text evidence="2">The sequence shown here is derived from an EMBL/GenBank/DDBJ whole genome shotgun (WGS) entry which is preliminary data.</text>
</comment>
<protein>
    <submittedName>
        <fullName evidence="2">Uncharacterized protein</fullName>
    </submittedName>
</protein>
<name>E1JYK6_SOLFR</name>
<dbReference type="Proteomes" id="UP000006250">
    <property type="component" value="Unassembled WGS sequence"/>
</dbReference>
<evidence type="ECO:0000256" key="1">
    <source>
        <dbReference type="SAM" id="Phobius"/>
    </source>
</evidence>
<dbReference type="AlphaFoldDB" id="E1JYK6"/>
<dbReference type="eggNOG" id="ENOG503189A">
    <property type="taxonomic scope" value="Bacteria"/>
</dbReference>
<reference evidence="2 3" key="1">
    <citation type="submission" date="2010-08" db="EMBL/GenBank/DDBJ databases">
        <title>The draft genome of Desulfovibrio fructosovorans JJ.</title>
        <authorList>
            <consortium name="US DOE Joint Genome Institute (JGI-PGF)"/>
            <person name="Lucas S."/>
            <person name="Copeland A."/>
            <person name="Lapidus A."/>
            <person name="Cheng J.-F."/>
            <person name="Bruce D."/>
            <person name="Goodwin L."/>
            <person name="Pitluck S."/>
            <person name="Land M.L."/>
            <person name="Hauser L."/>
            <person name="Chang Y.-J."/>
            <person name="Jeffries C."/>
            <person name="Wall J.D."/>
            <person name="Stahl D.A."/>
            <person name="Arkin A.P."/>
            <person name="Dehal P."/>
            <person name="Stolyar S.M."/>
            <person name="Hazen T.C."/>
            <person name="Woyke T.J."/>
        </authorList>
    </citation>
    <scope>NUCLEOTIDE SEQUENCE [LARGE SCALE GENOMIC DNA]</scope>
    <source>
        <strain evidence="2 3">JJ</strain>
    </source>
</reference>
<accession>E1JYK6</accession>